<protein>
    <submittedName>
        <fullName evidence="2">Dynein regulatory complex protein 1 Coiled-coil domain-containing protein 164</fullName>
    </submittedName>
</protein>
<dbReference type="GO" id="GO:0070286">
    <property type="term" value="P:axonemal dynein complex assembly"/>
    <property type="evidence" value="ECO:0007669"/>
    <property type="project" value="InterPro"/>
</dbReference>
<dbReference type="EMBL" id="CM015729">
    <property type="protein sequence ID" value="KAF3702913.1"/>
    <property type="molecule type" value="Genomic_DNA"/>
</dbReference>
<dbReference type="InterPro" id="IPR039750">
    <property type="entry name" value="DRC1/DRC2"/>
</dbReference>
<dbReference type="AlphaFoldDB" id="A0A6G1QKS8"/>
<reference evidence="2 3" key="1">
    <citation type="submission" date="2019-02" db="EMBL/GenBank/DDBJ databases">
        <title>Opniocepnalus argus genome.</title>
        <authorList>
            <person name="Zhou C."/>
            <person name="Xiao S."/>
        </authorList>
    </citation>
    <scope>NUCLEOTIDE SEQUENCE [LARGE SCALE GENOMIC DNA]</scope>
    <source>
        <strain evidence="2">OARG1902GOOAL</strain>
        <tissue evidence="2">Muscle</tissue>
    </source>
</reference>
<dbReference type="GO" id="GO:0060285">
    <property type="term" value="P:cilium-dependent cell motility"/>
    <property type="evidence" value="ECO:0007669"/>
    <property type="project" value="TreeGrafter"/>
</dbReference>
<dbReference type="GO" id="GO:0005858">
    <property type="term" value="C:axonemal dynein complex"/>
    <property type="evidence" value="ECO:0007669"/>
    <property type="project" value="InterPro"/>
</dbReference>
<evidence type="ECO:0000313" key="2">
    <source>
        <dbReference type="EMBL" id="KAF3702913.1"/>
    </source>
</evidence>
<reference evidence="3" key="2">
    <citation type="submission" date="2019-02" db="EMBL/GenBank/DDBJ databases">
        <title>Opniocepnalus argus Var Kimnra genome.</title>
        <authorList>
            <person name="Zhou C."/>
            <person name="Xiao S."/>
        </authorList>
    </citation>
    <scope>NUCLEOTIDE SEQUENCE [LARGE SCALE GENOMIC DNA]</scope>
</reference>
<sequence length="234" mass="26490">MYKKVTAVQCEDGAEVEGGKLPMETLRKVMKMLCNEVGYLMEDKQLKLLAPLEEEEQAVVKPCSLISSLGIEEDDLPKLAHFLLEYQRQQTEGDCGKLGASSDLEEAAGTSSTTNLTSDLINYNHVLPALKHFLEQHVKTRESSDHQKSTLLHFEAWDSSEKAAYWDRMGNIIPEDKVRLWEAAENTLKQYLEVLTDISDLIPETETLKQQNNELRMLLQQSLNLSVSTEMETS</sequence>
<dbReference type="PANTHER" id="PTHR21625">
    <property type="entry name" value="NYD-SP28 PROTEIN"/>
    <property type="match status" value="1"/>
</dbReference>
<evidence type="ECO:0000313" key="3">
    <source>
        <dbReference type="Proteomes" id="UP000503349"/>
    </source>
</evidence>
<dbReference type="GO" id="GO:0003352">
    <property type="term" value="P:regulation of cilium movement"/>
    <property type="evidence" value="ECO:0007669"/>
    <property type="project" value="TreeGrafter"/>
</dbReference>
<dbReference type="InterPro" id="IPR029440">
    <property type="entry name" value="DRC1_C"/>
</dbReference>
<dbReference type="Pfam" id="PF14775">
    <property type="entry name" value="NYD-SP28_assoc"/>
    <property type="match status" value="1"/>
</dbReference>
<keyword evidence="3" id="KW-1185">Reference proteome</keyword>
<organism evidence="2 3">
    <name type="scientific">Channa argus</name>
    <name type="common">Northern snakehead</name>
    <name type="synonym">Ophicephalus argus</name>
    <dbReference type="NCBI Taxonomy" id="215402"/>
    <lineage>
        <taxon>Eukaryota</taxon>
        <taxon>Metazoa</taxon>
        <taxon>Chordata</taxon>
        <taxon>Craniata</taxon>
        <taxon>Vertebrata</taxon>
        <taxon>Euteleostomi</taxon>
        <taxon>Actinopterygii</taxon>
        <taxon>Neopterygii</taxon>
        <taxon>Teleostei</taxon>
        <taxon>Neoteleostei</taxon>
        <taxon>Acanthomorphata</taxon>
        <taxon>Anabantaria</taxon>
        <taxon>Anabantiformes</taxon>
        <taxon>Channoidei</taxon>
        <taxon>Channidae</taxon>
        <taxon>Channa</taxon>
    </lineage>
</organism>
<gene>
    <name evidence="2" type="ORF">EXN66_Car018601</name>
</gene>
<feature type="domain" description="Dynein regulatory complex protein 1 C-terminal" evidence="1">
    <location>
        <begin position="164"/>
        <end position="223"/>
    </location>
</feature>
<proteinExistence type="predicted"/>
<accession>A0A6G1QKS8</accession>
<evidence type="ECO:0000259" key="1">
    <source>
        <dbReference type="Pfam" id="PF14775"/>
    </source>
</evidence>
<dbReference type="Proteomes" id="UP000503349">
    <property type="component" value="Chromosome 18"/>
</dbReference>
<dbReference type="PANTHER" id="PTHR21625:SF1">
    <property type="entry name" value="DYNEIN REGULATORY COMPLEX PROTEIN 1"/>
    <property type="match status" value="1"/>
</dbReference>
<name>A0A6G1QKS8_CHAAH</name>